<dbReference type="NCBIfam" id="TIGR01853">
    <property type="entry name" value="lipid_A_lpxD"/>
    <property type="match status" value="1"/>
</dbReference>
<comment type="catalytic activity">
    <reaction evidence="7">
        <text>a UDP-3-O-[(3R)-3-hydroxyacyl]-alpha-D-glucosamine + a (3R)-hydroxyacyl-[ACP] = a UDP-2-N,3-O-bis[(3R)-3-hydroxyacyl]-alpha-D-glucosamine + holo-[ACP] + H(+)</text>
        <dbReference type="Rhea" id="RHEA:53836"/>
        <dbReference type="Rhea" id="RHEA-COMP:9685"/>
        <dbReference type="Rhea" id="RHEA-COMP:9945"/>
        <dbReference type="ChEBI" id="CHEBI:15378"/>
        <dbReference type="ChEBI" id="CHEBI:64479"/>
        <dbReference type="ChEBI" id="CHEBI:78827"/>
        <dbReference type="ChEBI" id="CHEBI:137740"/>
        <dbReference type="ChEBI" id="CHEBI:137748"/>
        <dbReference type="EC" id="2.3.1.191"/>
    </reaction>
</comment>
<dbReference type="SUPFAM" id="SSF51161">
    <property type="entry name" value="Trimeric LpxA-like enzymes"/>
    <property type="match status" value="1"/>
</dbReference>
<keyword evidence="10" id="KW-1185">Reference proteome</keyword>
<protein>
    <recommendedName>
        <fullName evidence="7">UDP-3-O-acylglucosamine N-acyltransferase</fullName>
        <ecNumber evidence="7">2.3.1.191</ecNumber>
    </recommendedName>
</protein>
<evidence type="ECO:0000256" key="2">
    <source>
        <dbReference type="ARBA" id="ARBA00022556"/>
    </source>
</evidence>
<dbReference type="HAMAP" id="MF_00523">
    <property type="entry name" value="LpxD"/>
    <property type="match status" value="1"/>
</dbReference>
<dbReference type="GO" id="GO:0103118">
    <property type="term" value="F:UDP-3-O-[(3R)-3-hydroxyacyl]-glucosamine N-acyltransferase activity"/>
    <property type="evidence" value="ECO:0007669"/>
    <property type="project" value="UniProtKB-EC"/>
</dbReference>
<evidence type="ECO:0000256" key="3">
    <source>
        <dbReference type="ARBA" id="ARBA00022679"/>
    </source>
</evidence>
<comment type="function">
    <text evidence="7">Catalyzes the N-acylation of UDP-3-O-acylglucosamine using 3-hydroxyacyl-ACP as the acyl donor. Is involved in the biosynthesis of lipid A, a phosphorylated glycolipid that anchors the lipopolysaccharide to the outer membrane of the cell.</text>
</comment>
<dbReference type="Proteomes" id="UP000198575">
    <property type="component" value="Unassembled WGS sequence"/>
</dbReference>
<feature type="domain" description="UDP-3-O-[3-hydroxymyristoyl] glucosamine N-acyltransferase non-repeat region" evidence="8">
    <location>
        <begin position="28"/>
        <end position="95"/>
    </location>
</feature>
<name>A0A1I4ZED6_9GAMM</name>
<dbReference type="OrthoDB" id="9784739at2"/>
<evidence type="ECO:0000256" key="7">
    <source>
        <dbReference type="HAMAP-Rule" id="MF_00523"/>
    </source>
</evidence>
<dbReference type="GO" id="GO:0016020">
    <property type="term" value="C:membrane"/>
    <property type="evidence" value="ECO:0007669"/>
    <property type="project" value="GOC"/>
</dbReference>
<gene>
    <name evidence="7" type="primary">lpxD</name>
    <name evidence="9" type="ORF">SAMN05216289_12520</name>
</gene>
<dbReference type="Gene3D" id="2.160.10.10">
    <property type="entry name" value="Hexapeptide repeat proteins"/>
    <property type="match status" value="1"/>
</dbReference>
<keyword evidence="3 7" id="KW-0808">Transferase</keyword>
<keyword evidence="2 7" id="KW-0441">Lipid A biosynthesis</keyword>
<dbReference type="Pfam" id="PF00132">
    <property type="entry name" value="Hexapep"/>
    <property type="match status" value="1"/>
</dbReference>
<keyword evidence="6 7" id="KW-0012">Acyltransferase</keyword>
<keyword evidence="1 7" id="KW-0444">Lipid biosynthesis</keyword>
<dbReference type="GO" id="GO:0009245">
    <property type="term" value="P:lipid A biosynthetic process"/>
    <property type="evidence" value="ECO:0007669"/>
    <property type="project" value="UniProtKB-UniRule"/>
</dbReference>
<dbReference type="Gene3D" id="3.40.1390.10">
    <property type="entry name" value="MurE/MurF, N-terminal domain"/>
    <property type="match status" value="1"/>
</dbReference>
<evidence type="ECO:0000259" key="8">
    <source>
        <dbReference type="Pfam" id="PF04613"/>
    </source>
</evidence>
<dbReference type="Pfam" id="PF04613">
    <property type="entry name" value="LpxD"/>
    <property type="match status" value="1"/>
</dbReference>
<dbReference type="GO" id="GO:0016410">
    <property type="term" value="F:N-acyltransferase activity"/>
    <property type="evidence" value="ECO:0007669"/>
    <property type="project" value="InterPro"/>
</dbReference>
<evidence type="ECO:0000256" key="4">
    <source>
        <dbReference type="ARBA" id="ARBA00022737"/>
    </source>
</evidence>
<evidence type="ECO:0000256" key="1">
    <source>
        <dbReference type="ARBA" id="ARBA00022516"/>
    </source>
</evidence>
<keyword evidence="4 7" id="KW-0677">Repeat</keyword>
<evidence type="ECO:0000256" key="6">
    <source>
        <dbReference type="ARBA" id="ARBA00023315"/>
    </source>
</evidence>
<evidence type="ECO:0000256" key="5">
    <source>
        <dbReference type="ARBA" id="ARBA00023098"/>
    </source>
</evidence>
<dbReference type="InterPro" id="IPR001451">
    <property type="entry name" value="Hexapep"/>
</dbReference>
<comment type="similarity">
    <text evidence="7">Belongs to the transferase hexapeptide repeat family. LpxD subfamily.</text>
</comment>
<comment type="pathway">
    <text evidence="7">Bacterial outer membrane biogenesis; LPS lipid A biosynthesis.</text>
</comment>
<dbReference type="InterPro" id="IPR007691">
    <property type="entry name" value="LpxD"/>
</dbReference>
<reference evidence="9 10" key="1">
    <citation type="submission" date="2016-10" db="EMBL/GenBank/DDBJ databases">
        <authorList>
            <person name="de Groot N.N."/>
        </authorList>
    </citation>
    <scope>NUCLEOTIDE SEQUENCE [LARGE SCALE GENOMIC DNA]</scope>
    <source>
        <strain evidence="9 10">CGMCC 1.7659</strain>
    </source>
</reference>
<dbReference type="PANTHER" id="PTHR43378:SF2">
    <property type="entry name" value="UDP-3-O-ACYLGLUCOSAMINE N-ACYLTRANSFERASE 1, MITOCHONDRIAL-RELATED"/>
    <property type="match status" value="1"/>
</dbReference>
<dbReference type="InterPro" id="IPR020573">
    <property type="entry name" value="UDP_GlcNAc_AcTrfase_non-rep"/>
</dbReference>
<comment type="subunit">
    <text evidence="7">Homotrimer.</text>
</comment>
<dbReference type="EC" id="2.3.1.191" evidence="7"/>
<dbReference type="NCBIfam" id="NF002060">
    <property type="entry name" value="PRK00892.1"/>
    <property type="match status" value="1"/>
</dbReference>
<dbReference type="PANTHER" id="PTHR43378">
    <property type="entry name" value="UDP-3-O-ACYLGLUCOSAMINE N-ACYLTRANSFERASE"/>
    <property type="match status" value="1"/>
</dbReference>
<proteinExistence type="inferred from homology"/>
<dbReference type="CDD" id="cd03352">
    <property type="entry name" value="LbH_LpxD"/>
    <property type="match status" value="1"/>
</dbReference>
<dbReference type="InterPro" id="IPR011004">
    <property type="entry name" value="Trimer_LpxA-like_sf"/>
</dbReference>
<keyword evidence="5 7" id="KW-0443">Lipid metabolism</keyword>
<feature type="active site" description="Proton acceptor" evidence="7">
    <location>
        <position position="246"/>
    </location>
</feature>
<dbReference type="UniPathway" id="UPA00973"/>
<dbReference type="RefSeq" id="WP_092409365.1">
    <property type="nucleotide sequence ID" value="NZ_FOVF01000025.1"/>
</dbReference>
<dbReference type="EMBL" id="FOVF01000025">
    <property type="protein sequence ID" value="SFN48645.1"/>
    <property type="molecule type" value="Genomic_DNA"/>
</dbReference>
<sequence length="347" mass="36433">MTPLPRAFALGEIAERFGLELKGDPAKPIRGVSTLASAADDQIGFLANPRYRSQLATTAAAAVIVGPKDASEADGRQTSLLVAGEPYVAFARVASLFEHERPPAPGIHPTAVTAESAHIAATASIGPHCVIEDGAVIEEGAVIGPHCAIGPDCVVGTQSRLSARVVLVGRVRLGRRVLVHPGAVIGADGFGLAFDRDHWIKVPQLGGVVIGDDCEIGANTTIDRGALEDTVLEEDVRLDNQIQIAHNVRIGAHTAIAGCAAIAGSSRIGRYCLIGGGAGIIGHLTIADRVTITAMSLVTHSIREPGEYSSGTPIQESRLWRRNAARFKHLDQLARHVADKNKGHPHE</sequence>
<accession>A0A1I4ZED6</accession>
<dbReference type="STRING" id="578942.SAMN05216289_12520"/>
<dbReference type="AlphaFoldDB" id="A0A1I4ZED6"/>
<organism evidence="9 10">
    <name type="scientific">Dokdonella immobilis</name>
    <dbReference type="NCBI Taxonomy" id="578942"/>
    <lineage>
        <taxon>Bacteria</taxon>
        <taxon>Pseudomonadati</taxon>
        <taxon>Pseudomonadota</taxon>
        <taxon>Gammaproteobacteria</taxon>
        <taxon>Lysobacterales</taxon>
        <taxon>Rhodanobacteraceae</taxon>
        <taxon>Dokdonella</taxon>
    </lineage>
</organism>
<dbReference type="Gene3D" id="1.20.5.170">
    <property type="match status" value="1"/>
</dbReference>
<evidence type="ECO:0000313" key="10">
    <source>
        <dbReference type="Proteomes" id="UP000198575"/>
    </source>
</evidence>
<evidence type="ECO:0000313" key="9">
    <source>
        <dbReference type="EMBL" id="SFN48645.1"/>
    </source>
</evidence>